<evidence type="ECO:0000313" key="4">
    <source>
        <dbReference type="Proteomes" id="UP000770661"/>
    </source>
</evidence>
<evidence type="ECO:0000259" key="2">
    <source>
        <dbReference type="Pfam" id="PF00095"/>
    </source>
</evidence>
<sequence length="194" mass="20844">MGPAWRVCWVTATLVTAVSAATATQPAQEHSGPVDLLALPLPVPVRHEDPEGGGVPVGKAVASQCPPARTFSRDLCGAPACLHNHRCPTGRACCFNGCVHTCLLKVDSPPVIDWLEDTSSHLPVLDENAQHFQPVRYEDPAYAEAREEMVQLPGGCTLSGKQYAELQSFMEAPSIDKCMCEKGEVVCSVKMFLS</sequence>
<gene>
    <name evidence="3" type="primary">WFDC1</name>
    <name evidence="3" type="ORF">GWK47_005575</name>
</gene>
<dbReference type="GO" id="GO:0005615">
    <property type="term" value="C:extracellular space"/>
    <property type="evidence" value="ECO:0007669"/>
    <property type="project" value="TreeGrafter"/>
</dbReference>
<dbReference type="EMBL" id="JACEEZ010008414">
    <property type="protein sequence ID" value="KAG0723314.1"/>
    <property type="molecule type" value="Genomic_DNA"/>
</dbReference>
<feature type="chain" id="PRO_5035180150" evidence="1">
    <location>
        <begin position="21"/>
        <end position="194"/>
    </location>
</feature>
<dbReference type="InterPro" id="IPR042357">
    <property type="entry name" value="WFDC1"/>
</dbReference>
<feature type="domain" description="WAP" evidence="2">
    <location>
        <begin position="63"/>
        <end position="103"/>
    </location>
</feature>
<dbReference type="Proteomes" id="UP000770661">
    <property type="component" value="Unassembled WGS sequence"/>
</dbReference>
<dbReference type="OrthoDB" id="5989673at2759"/>
<protein>
    <submittedName>
        <fullName evidence="3">WAP four-disulfide core domain protein 1</fullName>
    </submittedName>
</protein>
<dbReference type="AlphaFoldDB" id="A0A8J4YFK7"/>
<name>A0A8J4YFK7_CHIOP</name>
<feature type="signal peptide" evidence="1">
    <location>
        <begin position="1"/>
        <end position="20"/>
    </location>
</feature>
<dbReference type="InterPro" id="IPR008197">
    <property type="entry name" value="WAP_dom"/>
</dbReference>
<dbReference type="GO" id="GO:0030414">
    <property type="term" value="F:peptidase inhibitor activity"/>
    <property type="evidence" value="ECO:0007669"/>
    <property type="project" value="InterPro"/>
</dbReference>
<dbReference type="PANTHER" id="PTHR14308">
    <property type="entry name" value="WAP FOUR-DISULFIDE CORE DOMAIN PROTEIN 1"/>
    <property type="match status" value="1"/>
</dbReference>
<comment type="caution">
    <text evidence="3">The sequence shown here is derived from an EMBL/GenBank/DDBJ whole genome shotgun (WGS) entry which is preliminary data.</text>
</comment>
<dbReference type="Pfam" id="PF00095">
    <property type="entry name" value="WAP"/>
    <property type="match status" value="1"/>
</dbReference>
<dbReference type="PANTHER" id="PTHR14308:SF0">
    <property type="entry name" value="WAP FOUR-DISULFIDE CORE DOMAIN PROTEIN 1"/>
    <property type="match status" value="1"/>
</dbReference>
<keyword evidence="1" id="KW-0732">Signal</keyword>
<proteinExistence type="predicted"/>
<dbReference type="InterPro" id="IPR036645">
    <property type="entry name" value="Elafin-like_sf"/>
</dbReference>
<evidence type="ECO:0000256" key="1">
    <source>
        <dbReference type="SAM" id="SignalP"/>
    </source>
</evidence>
<accession>A0A8J4YFK7</accession>
<evidence type="ECO:0000313" key="3">
    <source>
        <dbReference type="EMBL" id="KAG0723314.1"/>
    </source>
</evidence>
<dbReference type="SUPFAM" id="SSF57256">
    <property type="entry name" value="Elafin-like"/>
    <property type="match status" value="1"/>
</dbReference>
<reference evidence="3" key="1">
    <citation type="submission" date="2020-07" db="EMBL/GenBank/DDBJ databases">
        <title>The High-quality genome of the commercially important snow crab, Chionoecetes opilio.</title>
        <authorList>
            <person name="Jeong J.-H."/>
            <person name="Ryu S."/>
        </authorList>
    </citation>
    <scope>NUCLEOTIDE SEQUENCE</scope>
    <source>
        <strain evidence="3">MADBK_172401_WGS</strain>
        <tissue evidence="3">Digestive gland</tissue>
    </source>
</reference>
<dbReference type="GO" id="GO:0001558">
    <property type="term" value="P:regulation of cell growth"/>
    <property type="evidence" value="ECO:0007669"/>
    <property type="project" value="TreeGrafter"/>
</dbReference>
<keyword evidence="4" id="KW-1185">Reference proteome</keyword>
<organism evidence="3 4">
    <name type="scientific">Chionoecetes opilio</name>
    <name type="common">Atlantic snow crab</name>
    <name type="synonym">Cancer opilio</name>
    <dbReference type="NCBI Taxonomy" id="41210"/>
    <lineage>
        <taxon>Eukaryota</taxon>
        <taxon>Metazoa</taxon>
        <taxon>Ecdysozoa</taxon>
        <taxon>Arthropoda</taxon>
        <taxon>Crustacea</taxon>
        <taxon>Multicrustacea</taxon>
        <taxon>Malacostraca</taxon>
        <taxon>Eumalacostraca</taxon>
        <taxon>Eucarida</taxon>
        <taxon>Decapoda</taxon>
        <taxon>Pleocyemata</taxon>
        <taxon>Brachyura</taxon>
        <taxon>Eubrachyura</taxon>
        <taxon>Majoidea</taxon>
        <taxon>Majidae</taxon>
        <taxon>Chionoecetes</taxon>
    </lineage>
</organism>